<comment type="caution">
    <text evidence="2">The sequence shown here is derived from an EMBL/GenBank/DDBJ whole genome shotgun (WGS) entry which is preliminary data.</text>
</comment>
<dbReference type="RefSeq" id="WP_344774697.1">
    <property type="nucleotide sequence ID" value="NZ_BAABBX010000008.1"/>
</dbReference>
<reference evidence="3" key="1">
    <citation type="journal article" date="2019" name="Int. J. Syst. Evol. Microbiol.">
        <title>The Global Catalogue of Microorganisms (GCM) 10K type strain sequencing project: providing services to taxonomists for standard genome sequencing and annotation.</title>
        <authorList>
            <consortium name="The Broad Institute Genomics Platform"/>
            <consortium name="The Broad Institute Genome Sequencing Center for Infectious Disease"/>
            <person name="Wu L."/>
            <person name="Ma J."/>
        </authorList>
    </citation>
    <scope>NUCLEOTIDE SEQUENCE [LARGE SCALE GENOMIC DNA]</scope>
    <source>
        <strain evidence="3">JCM 17593</strain>
    </source>
</reference>
<evidence type="ECO:0000313" key="3">
    <source>
        <dbReference type="Proteomes" id="UP001500213"/>
    </source>
</evidence>
<evidence type="ECO:0000256" key="1">
    <source>
        <dbReference type="SAM" id="SignalP"/>
    </source>
</evidence>
<gene>
    <name evidence="2" type="ORF">GCM10022288_11200</name>
</gene>
<organism evidence="2 3">
    <name type="scientific">Gryllotalpicola kribbensis</name>
    <dbReference type="NCBI Taxonomy" id="993084"/>
    <lineage>
        <taxon>Bacteria</taxon>
        <taxon>Bacillati</taxon>
        <taxon>Actinomycetota</taxon>
        <taxon>Actinomycetes</taxon>
        <taxon>Micrococcales</taxon>
        <taxon>Microbacteriaceae</taxon>
        <taxon>Gryllotalpicola</taxon>
    </lineage>
</organism>
<dbReference type="Proteomes" id="UP001500213">
    <property type="component" value="Unassembled WGS sequence"/>
</dbReference>
<accession>A0ABP8AP17</accession>
<evidence type="ECO:0000313" key="2">
    <source>
        <dbReference type="EMBL" id="GAA4186914.1"/>
    </source>
</evidence>
<dbReference type="EMBL" id="BAABBX010000008">
    <property type="protein sequence ID" value="GAA4186914.1"/>
    <property type="molecule type" value="Genomic_DNA"/>
</dbReference>
<keyword evidence="3" id="KW-1185">Reference proteome</keyword>
<name>A0ABP8AP17_9MICO</name>
<sequence length="167" mass="17503">MLFGRRKHAAPAPAAAALTSAMQATAPVAVPQLTDELIFAAVQRSLNDVFGEAGDWTVARRSPGQDDLIFHDVLVHSLATSVTAAVAAAREAAAPADAQGPLGLLRAPRAAAEAEPVEETADEPAALRWEPAPITRWADLKRPVTGEVAVIDQRSIEQSSVDQNKAA</sequence>
<protein>
    <submittedName>
        <fullName evidence="2">Uncharacterized protein</fullName>
    </submittedName>
</protein>
<keyword evidence="1" id="KW-0732">Signal</keyword>
<feature type="chain" id="PRO_5045235016" evidence="1">
    <location>
        <begin position="27"/>
        <end position="167"/>
    </location>
</feature>
<feature type="signal peptide" evidence="1">
    <location>
        <begin position="1"/>
        <end position="26"/>
    </location>
</feature>
<proteinExistence type="predicted"/>